<dbReference type="Pfam" id="PF07291">
    <property type="entry name" value="MauE"/>
    <property type="match status" value="1"/>
</dbReference>
<evidence type="ECO:0000256" key="2">
    <source>
        <dbReference type="ARBA" id="ARBA00022692"/>
    </source>
</evidence>
<organism evidence="7 8">
    <name type="scientific">Stackebrandtia endophytica</name>
    <dbReference type="NCBI Taxonomy" id="1496996"/>
    <lineage>
        <taxon>Bacteria</taxon>
        <taxon>Bacillati</taxon>
        <taxon>Actinomycetota</taxon>
        <taxon>Actinomycetes</taxon>
        <taxon>Glycomycetales</taxon>
        <taxon>Glycomycetaceae</taxon>
        <taxon>Stackebrandtia</taxon>
    </lineage>
</organism>
<evidence type="ECO:0000256" key="5">
    <source>
        <dbReference type="SAM" id="Phobius"/>
    </source>
</evidence>
<feature type="transmembrane region" description="Helical" evidence="5">
    <location>
        <begin position="146"/>
        <end position="165"/>
    </location>
</feature>
<protein>
    <submittedName>
        <fullName evidence="7">Methylamine utilization protein MauE</fullName>
    </submittedName>
</protein>
<dbReference type="RefSeq" id="WP_170183128.1">
    <property type="nucleotide sequence ID" value="NZ_JBHTGS010000001.1"/>
</dbReference>
<dbReference type="AlphaFoldDB" id="A0A543ARU2"/>
<comment type="caution">
    <text evidence="7">The sequence shown here is derived from an EMBL/GenBank/DDBJ whole genome shotgun (WGS) entry which is preliminary data.</text>
</comment>
<dbReference type="EMBL" id="VFOW01000001">
    <property type="protein sequence ID" value="TQL75256.1"/>
    <property type="molecule type" value="Genomic_DNA"/>
</dbReference>
<dbReference type="UniPathway" id="UPA00895"/>
<evidence type="ECO:0000313" key="8">
    <source>
        <dbReference type="Proteomes" id="UP000317043"/>
    </source>
</evidence>
<dbReference type="InParanoid" id="A0A543ARU2"/>
<evidence type="ECO:0000259" key="6">
    <source>
        <dbReference type="Pfam" id="PF07291"/>
    </source>
</evidence>
<gene>
    <name evidence="7" type="ORF">FB566_0753</name>
</gene>
<feature type="domain" description="Methylamine utilisation protein MauE" evidence="6">
    <location>
        <begin position="1"/>
        <end position="133"/>
    </location>
</feature>
<sequence>MSYLLLTVQLGLAGVFIVSAVAKMRAMSDTVRMWTDLLTAVRLPSTLAGWGSWALIIGEALTGVALLIPAPWFPIGLWPATALLVGFTGLAVVSARTELDLRCACFGRATTRLGWRHVWRNTALLLLAITGIVAWTLGAAAPTEPAGIAVALLAAALITVLAAFYDDIVDLVVEF</sequence>
<feature type="transmembrane region" description="Helical" evidence="5">
    <location>
        <begin position="118"/>
        <end position="140"/>
    </location>
</feature>
<dbReference type="GO" id="GO:0030416">
    <property type="term" value="P:methylamine metabolic process"/>
    <property type="evidence" value="ECO:0007669"/>
    <property type="project" value="InterPro"/>
</dbReference>
<dbReference type="GO" id="GO:0016020">
    <property type="term" value="C:membrane"/>
    <property type="evidence" value="ECO:0007669"/>
    <property type="project" value="UniProtKB-SubCell"/>
</dbReference>
<name>A0A543ARU2_9ACTN</name>
<evidence type="ECO:0000256" key="4">
    <source>
        <dbReference type="ARBA" id="ARBA00023136"/>
    </source>
</evidence>
<comment type="subcellular location">
    <subcellularLocation>
        <location evidence="1">Membrane</location>
        <topology evidence="1">Multi-pass membrane protein</topology>
    </subcellularLocation>
</comment>
<feature type="transmembrane region" description="Helical" evidence="5">
    <location>
        <begin position="6"/>
        <end position="26"/>
    </location>
</feature>
<evidence type="ECO:0000256" key="1">
    <source>
        <dbReference type="ARBA" id="ARBA00004141"/>
    </source>
</evidence>
<proteinExistence type="predicted"/>
<evidence type="ECO:0000256" key="3">
    <source>
        <dbReference type="ARBA" id="ARBA00022989"/>
    </source>
</evidence>
<reference evidence="7 8" key="1">
    <citation type="submission" date="2019-06" db="EMBL/GenBank/DDBJ databases">
        <title>Sequencing the genomes of 1000 actinobacteria strains.</title>
        <authorList>
            <person name="Klenk H.-P."/>
        </authorList>
    </citation>
    <scope>NUCLEOTIDE SEQUENCE [LARGE SCALE GENOMIC DNA]</scope>
    <source>
        <strain evidence="7 8">DSM 45928</strain>
    </source>
</reference>
<keyword evidence="3 5" id="KW-1133">Transmembrane helix</keyword>
<keyword evidence="4 5" id="KW-0472">Membrane</keyword>
<keyword evidence="2 5" id="KW-0812">Transmembrane</keyword>
<dbReference type="Proteomes" id="UP000317043">
    <property type="component" value="Unassembled WGS sequence"/>
</dbReference>
<feature type="transmembrane region" description="Helical" evidence="5">
    <location>
        <begin position="47"/>
        <end position="69"/>
    </location>
</feature>
<accession>A0A543ARU2</accession>
<evidence type="ECO:0000313" key="7">
    <source>
        <dbReference type="EMBL" id="TQL75256.1"/>
    </source>
</evidence>
<dbReference type="InterPro" id="IPR009908">
    <property type="entry name" value="Methylamine_util_MauE"/>
</dbReference>
<feature type="transmembrane region" description="Helical" evidence="5">
    <location>
        <begin position="75"/>
        <end position="97"/>
    </location>
</feature>
<keyword evidence="8" id="KW-1185">Reference proteome</keyword>